<dbReference type="Ensembl" id="ENSCCET00000033935.1">
    <property type="protein sequence ID" value="ENSCCEP00000022328.1"/>
    <property type="gene ID" value="ENSCCEG00000020188.1"/>
</dbReference>
<dbReference type="AlphaFoldDB" id="A0A8C0VE94"/>
<proteinExistence type="predicted"/>
<name>A0A8C0VE94_CYACU</name>
<sequence>MCSLPAPSPQHRVRAFQFQEQPEWKRCQKGPCLSPCDAVCPSLCRAVCPSLCRAVCPSLCRAVCPSLGRAVCPSLCRAVCPSLCRAVCPSLGSRGWLQRPLARCWQHKEMLLQLPDVQQHCSLPWGWATSSVSPSQGPAQAQQ</sequence>
<evidence type="ECO:0000313" key="2">
    <source>
        <dbReference type="Proteomes" id="UP000694410"/>
    </source>
</evidence>
<evidence type="ECO:0000313" key="1">
    <source>
        <dbReference type="Ensembl" id="ENSCCEP00000022328.1"/>
    </source>
</evidence>
<organism evidence="1 2">
    <name type="scientific">Cyanistes caeruleus</name>
    <name type="common">Eurasian blue tit</name>
    <name type="synonym">Parus caeruleus</name>
    <dbReference type="NCBI Taxonomy" id="156563"/>
    <lineage>
        <taxon>Eukaryota</taxon>
        <taxon>Metazoa</taxon>
        <taxon>Chordata</taxon>
        <taxon>Craniata</taxon>
        <taxon>Vertebrata</taxon>
        <taxon>Euteleostomi</taxon>
        <taxon>Archelosauria</taxon>
        <taxon>Archosauria</taxon>
        <taxon>Dinosauria</taxon>
        <taxon>Saurischia</taxon>
        <taxon>Theropoda</taxon>
        <taxon>Coelurosauria</taxon>
        <taxon>Aves</taxon>
        <taxon>Neognathae</taxon>
        <taxon>Neoaves</taxon>
        <taxon>Telluraves</taxon>
        <taxon>Australaves</taxon>
        <taxon>Passeriformes</taxon>
        <taxon>Paridae</taxon>
        <taxon>Cyanistes</taxon>
    </lineage>
</organism>
<reference evidence="1" key="2">
    <citation type="submission" date="2025-09" db="UniProtKB">
        <authorList>
            <consortium name="Ensembl"/>
        </authorList>
    </citation>
    <scope>IDENTIFICATION</scope>
</reference>
<keyword evidence="2" id="KW-1185">Reference proteome</keyword>
<reference evidence="1" key="1">
    <citation type="submission" date="2025-08" db="UniProtKB">
        <authorList>
            <consortium name="Ensembl"/>
        </authorList>
    </citation>
    <scope>IDENTIFICATION</scope>
</reference>
<dbReference type="Proteomes" id="UP000694410">
    <property type="component" value="Unplaced"/>
</dbReference>
<accession>A0A8C0VE94</accession>
<protein>
    <submittedName>
        <fullName evidence="1">Uncharacterized protein</fullName>
    </submittedName>
</protein>